<reference evidence="1" key="1">
    <citation type="submission" date="2020-05" db="UniProtKB">
        <authorList>
            <consortium name="EnsemblMetazoa"/>
        </authorList>
    </citation>
    <scope>IDENTIFICATION</scope>
    <source>
        <strain evidence="1">Aabys</strain>
    </source>
</reference>
<evidence type="ECO:0000313" key="1">
    <source>
        <dbReference type="EnsemblMetazoa" id="MDOA010886-PK"/>
    </source>
</evidence>
<dbReference type="VEuPathDB" id="VectorBase:MDOA010886"/>
<accession>A0A1I8N2L2</accession>
<name>A0A1I8N2L2_MUSDO</name>
<dbReference type="EnsemblMetazoa" id="MDOA010886-RK">
    <property type="protein sequence ID" value="MDOA010886-PK"/>
    <property type="gene ID" value="MDOA010886"/>
</dbReference>
<dbReference type="AlphaFoldDB" id="A0A1I8N2L2"/>
<proteinExistence type="predicted"/>
<protein>
    <submittedName>
        <fullName evidence="1">Uncharacterized protein</fullName>
    </submittedName>
</protein>
<organism evidence="1">
    <name type="scientific">Musca domestica</name>
    <name type="common">House fly</name>
    <dbReference type="NCBI Taxonomy" id="7370"/>
    <lineage>
        <taxon>Eukaryota</taxon>
        <taxon>Metazoa</taxon>
        <taxon>Ecdysozoa</taxon>
        <taxon>Arthropoda</taxon>
        <taxon>Hexapoda</taxon>
        <taxon>Insecta</taxon>
        <taxon>Pterygota</taxon>
        <taxon>Neoptera</taxon>
        <taxon>Endopterygota</taxon>
        <taxon>Diptera</taxon>
        <taxon>Brachycera</taxon>
        <taxon>Muscomorpha</taxon>
        <taxon>Muscoidea</taxon>
        <taxon>Muscidae</taxon>
        <taxon>Musca</taxon>
    </lineage>
</organism>
<sequence>MVNMTYDIIFVYNSILAEVMKLQSSLMTVFVRCFNKAGPSTRDFLKFSNMSKPSVQVREVSNWDICFVNIDMVFSRSDTLAKDGCSKTGIEGATVMGLTTGWLILV</sequence>